<dbReference type="OrthoDB" id="9798081at2"/>
<dbReference type="InterPro" id="IPR000182">
    <property type="entry name" value="GNAT_dom"/>
</dbReference>
<dbReference type="RefSeq" id="WP_053939448.1">
    <property type="nucleotide sequence ID" value="NZ_LAQT01000035.1"/>
</dbReference>
<dbReference type="InterPro" id="IPR016181">
    <property type="entry name" value="Acyl_CoA_acyltransferase"/>
</dbReference>
<gene>
    <name evidence="2" type="ORF">WG78_19315</name>
</gene>
<evidence type="ECO:0000259" key="1">
    <source>
        <dbReference type="PROSITE" id="PS51186"/>
    </source>
</evidence>
<dbReference type="InterPro" id="IPR051531">
    <property type="entry name" value="N-acetyltransferase"/>
</dbReference>
<reference evidence="2 3" key="1">
    <citation type="submission" date="2015-07" db="EMBL/GenBank/DDBJ databases">
        <title>Draft genome sequence of the Amantichitinum ursilacus IGB-41, a new chitin-degrading bacterium.</title>
        <authorList>
            <person name="Kirstahler P."/>
            <person name="Guenther M."/>
            <person name="Grumaz C."/>
            <person name="Rupp S."/>
            <person name="Zibek S."/>
            <person name="Sohn K."/>
        </authorList>
    </citation>
    <scope>NUCLEOTIDE SEQUENCE [LARGE SCALE GENOMIC DNA]</scope>
    <source>
        <strain evidence="2 3">IGB-41</strain>
    </source>
</reference>
<dbReference type="Proteomes" id="UP000037939">
    <property type="component" value="Unassembled WGS sequence"/>
</dbReference>
<dbReference type="GO" id="GO:0016747">
    <property type="term" value="F:acyltransferase activity, transferring groups other than amino-acyl groups"/>
    <property type="evidence" value="ECO:0007669"/>
    <property type="project" value="InterPro"/>
</dbReference>
<dbReference type="AlphaFoldDB" id="A0A0N0XGH9"/>
<dbReference type="STRING" id="857265.WG78_19315"/>
<organism evidence="2 3">
    <name type="scientific">Amantichitinum ursilacus</name>
    <dbReference type="NCBI Taxonomy" id="857265"/>
    <lineage>
        <taxon>Bacteria</taxon>
        <taxon>Pseudomonadati</taxon>
        <taxon>Pseudomonadota</taxon>
        <taxon>Betaproteobacteria</taxon>
        <taxon>Neisseriales</taxon>
        <taxon>Chitinibacteraceae</taxon>
        <taxon>Amantichitinum</taxon>
    </lineage>
</organism>
<name>A0A0N0XGH9_9NEIS</name>
<feature type="domain" description="N-acetyltransferase" evidence="1">
    <location>
        <begin position="9"/>
        <end position="169"/>
    </location>
</feature>
<accession>A0A0N0XGH9</accession>
<dbReference type="PANTHER" id="PTHR43792">
    <property type="entry name" value="GNAT FAMILY, PUTATIVE (AFU_ORTHOLOGUE AFUA_3G00765)-RELATED-RELATED"/>
    <property type="match status" value="1"/>
</dbReference>
<dbReference type="PANTHER" id="PTHR43792:SF1">
    <property type="entry name" value="N-ACETYLTRANSFERASE DOMAIN-CONTAINING PROTEIN"/>
    <property type="match status" value="1"/>
</dbReference>
<comment type="caution">
    <text evidence="2">The sequence shown here is derived from an EMBL/GenBank/DDBJ whole genome shotgun (WGS) entry which is preliminary data.</text>
</comment>
<keyword evidence="3" id="KW-1185">Reference proteome</keyword>
<evidence type="ECO:0000313" key="3">
    <source>
        <dbReference type="Proteomes" id="UP000037939"/>
    </source>
</evidence>
<dbReference type="PROSITE" id="PS51186">
    <property type="entry name" value="GNAT"/>
    <property type="match status" value="1"/>
</dbReference>
<dbReference type="EMBL" id="LAQT01000035">
    <property type="protein sequence ID" value="KPC49795.1"/>
    <property type="molecule type" value="Genomic_DNA"/>
</dbReference>
<dbReference type="Pfam" id="PF13302">
    <property type="entry name" value="Acetyltransf_3"/>
    <property type="match status" value="1"/>
</dbReference>
<keyword evidence="2" id="KW-0808">Transferase</keyword>
<sequence length="169" mass="18753">MTPFQSERLTLRPITLDDAAFIVQLLNSPGWLQFIGDKNVRNEADAQRYINDGPLAMYAASGFGLWVMVRSEDGALLGMSGLIKRAGLDDVDLGYALLPEFEGQGYASEAAQAWLAWGRDVKNLRRVVAITDQNHTASGRLLQRVGFAFERVIEIPNIDHPLNFYSIAL</sequence>
<dbReference type="SUPFAM" id="SSF55729">
    <property type="entry name" value="Acyl-CoA N-acyltransferases (Nat)"/>
    <property type="match status" value="1"/>
</dbReference>
<proteinExistence type="predicted"/>
<protein>
    <submittedName>
        <fullName evidence="2">Acetyltransferase (GNAT) family protein</fullName>
    </submittedName>
</protein>
<evidence type="ECO:0000313" key="2">
    <source>
        <dbReference type="EMBL" id="KPC49795.1"/>
    </source>
</evidence>
<dbReference type="Gene3D" id="3.40.630.30">
    <property type="match status" value="1"/>
</dbReference>